<evidence type="ECO:0000259" key="1">
    <source>
        <dbReference type="PROSITE" id="PS51186"/>
    </source>
</evidence>
<dbReference type="InterPro" id="IPR034660">
    <property type="entry name" value="DinB/YfiT-like"/>
</dbReference>
<dbReference type="PANTHER" id="PTHR43792">
    <property type="entry name" value="GNAT FAMILY, PUTATIVE (AFU_ORTHOLOGUE AFUA_3G00765)-RELATED-RELATED"/>
    <property type="match status" value="1"/>
</dbReference>
<feature type="domain" description="N-acetyltransferase" evidence="1">
    <location>
        <begin position="217"/>
        <end position="384"/>
    </location>
</feature>
<dbReference type="Pfam" id="PF11716">
    <property type="entry name" value="MDMPI_N"/>
    <property type="match status" value="1"/>
</dbReference>
<keyword evidence="3" id="KW-1185">Reference proteome</keyword>
<gene>
    <name evidence="2" type="ORF">SAMN05216267_1022139</name>
</gene>
<dbReference type="InterPro" id="IPR016181">
    <property type="entry name" value="Acyl_CoA_acyltransferase"/>
</dbReference>
<dbReference type="NCBIfam" id="TIGR03083">
    <property type="entry name" value="maleylpyruvate isomerase family mycothiol-dependent enzyme"/>
    <property type="match status" value="1"/>
</dbReference>
<dbReference type="GO" id="GO:0046872">
    <property type="term" value="F:metal ion binding"/>
    <property type="evidence" value="ECO:0007669"/>
    <property type="project" value="InterPro"/>
</dbReference>
<dbReference type="InterPro" id="IPR000182">
    <property type="entry name" value="GNAT_dom"/>
</dbReference>
<dbReference type="Proteomes" id="UP000181951">
    <property type="component" value="Unassembled WGS sequence"/>
</dbReference>
<dbReference type="PROSITE" id="PS51186">
    <property type="entry name" value="GNAT"/>
    <property type="match status" value="1"/>
</dbReference>
<dbReference type="InterPro" id="IPR017517">
    <property type="entry name" value="Maleyloyr_isom"/>
</dbReference>
<dbReference type="STRING" id="310780.SAMN05216267_1022139"/>
<dbReference type="InterPro" id="IPR051531">
    <property type="entry name" value="N-acetyltransferase"/>
</dbReference>
<dbReference type="Gene3D" id="1.20.120.450">
    <property type="entry name" value="dinb family like domain"/>
    <property type="match status" value="1"/>
</dbReference>
<dbReference type="GO" id="GO:0016747">
    <property type="term" value="F:acyltransferase activity, transferring groups other than amino-acyl groups"/>
    <property type="evidence" value="ECO:0007669"/>
    <property type="project" value="InterPro"/>
</dbReference>
<sequence>MPMNSGGLLALDAEAVRVGARVVAQVTAADLDRPTPCSAWTLRDLLAHMTAQHRGFATAAKGGGGPEVWCPRPDDPDPVGAYLAAAEEVLAAFAAPGVLERPFHLPEIHPERTFPGEIAVGFHLLDYVVHAWDVARSLDTPVVLGRHLLDAALVVARAVPDGPARDAPGSAFAAPLPVLDAGSSATPLDEILRLLGRMPTWPEPTSRVFWPLRTDRLRIDLFTPDDVDAMHAYQGLPDVARYLYRPPHTRERSAEVIQERSQGSPWSNAGDSLALAVRRTESPEPIGEIVLKLADAHARQVEIGWVFHPGHSGKGYATEAARAVAAAAVGTLGAHRLFARLDTRNDASIRLCERLGMRREAHLVENDLDGRHWSSEYVYAILARELA</sequence>
<dbReference type="EMBL" id="FODD01000022">
    <property type="protein sequence ID" value="SEO30288.1"/>
    <property type="molecule type" value="Genomic_DNA"/>
</dbReference>
<dbReference type="RefSeq" id="WP_322900212.1">
    <property type="nucleotide sequence ID" value="NZ_FODD01000022.1"/>
</dbReference>
<dbReference type="AlphaFoldDB" id="A0A1H8NLK8"/>
<proteinExistence type="predicted"/>
<evidence type="ECO:0000313" key="3">
    <source>
        <dbReference type="Proteomes" id="UP000181951"/>
    </source>
</evidence>
<reference evidence="2 3" key="1">
    <citation type="submission" date="2016-10" db="EMBL/GenBank/DDBJ databases">
        <authorList>
            <person name="de Groot N.N."/>
        </authorList>
    </citation>
    <scope>NUCLEOTIDE SEQUENCE [LARGE SCALE GENOMIC DNA]</scope>
    <source>
        <strain evidence="2 3">CGMCC 4.2026</strain>
    </source>
</reference>
<protein>
    <submittedName>
        <fullName evidence="2">TIGR03086 family protein</fullName>
    </submittedName>
</protein>
<dbReference type="PANTHER" id="PTHR43792:SF1">
    <property type="entry name" value="N-ACETYLTRANSFERASE DOMAIN-CONTAINING PROTEIN"/>
    <property type="match status" value="1"/>
</dbReference>
<evidence type="ECO:0000313" key="2">
    <source>
        <dbReference type="EMBL" id="SEO30288.1"/>
    </source>
</evidence>
<dbReference type="Gene3D" id="3.40.630.30">
    <property type="match status" value="1"/>
</dbReference>
<dbReference type="InterPro" id="IPR017520">
    <property type="entry name" value="CHP03086"/>
</dbReference>
<dbReference type="SUPFAM" id="SSF109854">
    <property type="entry name" value="DinB/YfiT-like putative metalloenzymes"/>
    <property type="match status" value="1"/>
</dbReference>
<dbReference type="NCBIfam" id="TIGR03086">
    <property type="entry name" value="TIGR03086 family metal-binding protein"/>
    <property type="match status" value="1"/>
</dbReference>
<accession>A0A1H8NLK8</accession>
<name>A0A1H8NLK8_9ACTN</name>
<organism evidence="2 3">
    <name type="scientific">Actinacidiphila rubida</name>
    <dbReference type="NCBI Taxonomy" id="310780"/>
    <lineage>
        <taxon>Bacteria</taxon>
        <taxon>Bacillati</taxon>
        <taxon>Actinomycetota</taxon>
        <taxon>Actinomycetes</taxon>
        <taxon>Kitasatosporales</taxon>
        <taxon>Streptomycetaceae</taxon>
        <taxon>Actinacidiphila</taxon>
    </lineage>
</organism>
<dbReference type="InterPro" id="IPR024344">
    <property type="entry name" value="MDMPI_metal-binding"/>
</dbReference>
<dbReference type="SUPFAM" id="SSF55729">
    <property type="entry name" value="Acyl-CoA N-acyltransferases (Nat)"/>
    <property type="match status" value="1"/>
</dbReference>
<dbReference type="Pfam" id="PF13302">
    <property type="entry name" value="Acetyltransf_3"/>
    <property type="match status" value="1"/>
</dbReference>